<dbReference type="EnsemblPlants" id="PNT66612">
    <property type="protein sequence ID" value="PNT66612"/>
    <property type="gene ID" value="BRADI_3g14784v3"/>
</dbReference>
<evidence type="ECO:0000313" key="2">
    <source>
        <dbReference type="EnsemblPlants" id="PNT66612"/>
    </source>
</evidence>
<feature type="non-terminal residue" evidence="1">
    <location>
        <position position="1"/>
    </location>
</feature>
<reference evidence="1 2" key="1">
    <citation type="journal article" date="2010" name="Nature">
        <title>Genome sequencing and analysis of the model grass Brachypodium distachyon.</title>
        <authorList>
            <consortium name="International Brachypodium Initiative"/>
        </authorList>
    </citation>
    <scope>NUCLEOTIDE SEQUENCE [LARGE SCALE GENOMIC DNA]</scope>
    <source>
        <strain evidence="1 2">Bd21</strain>
    </source>
</reference>
<dbReference type="InParanoid" id="A0A2K2CX49"/>
<protein>
    <recommendedName>
        <fullName evidence="4">Reverse transcriptase zinc-binding domain-containing protein</fullName>
    </recommendedName>
</protein>
<dbReference type="PANTHER" id="PTHR36617:SF8">
    <property type="entry name" value="OS10G0457800 PROTEIN"/>
    <property type="match status" value="1"/>
</dbReference>
<evidence type="ECO:0008006" key="4">
    <source>
        <dbReference type="Google" id="ProtNLM"/>
    </source>
</evidence>
<dbReference type="OrthoDB" id="696485at2759"/>
<evidence type="ECO:0000313" key="1">
    <source>
        <dbReference type="EMBL" id="PNT66612.1"/>
    </source>
</evidence>
<dbReference type="Gramene" id="PNT66612">
    <property type="protein sequence ID" value="PNT66612"/>
    <property type="gene ID" value="BRADI_3g14784v3"/>
</dbReference>
<gene>
    <name evidence="1" type="ORF">BRADI_3g14784v3</name>
</gene>
<sequence>TRPWCGLTLPYDVVDRDLFRAWTRIHLGDGAKTQFWHDAWLPDGSIPRLRWPGLFAIATRKHRSVQKELSSANWIRSLLRISTPAKLDDFVQLWDCLQTIHLSSESDRISWKWTPSGIYSAASAYRAQFHDSFPTFSVAKIWKAQTEPKCRFFAWTLLCRTHPETILHICRDCSFSSEVFGFIHAWSQHTPMVDITSRSVNDHWDAHIFGISKKEKRMMSGRLIYSWWGIWKERNRRIFRGAALTALEVAHLIWEAIQCRSRACSTDLRD</sequence>
<proteinExistence type="predicted"/>
<name>A0A2K2CX49_BRADI</name>
<evidence type="ECO:0000313" key="3">
    <source>
        <dbReference type="Proteomes" id="UP000008810"/>
    </source>
</evidence>
<organism evidence="1">
    <name type="scientific">Brachypodium distachyon</name>
    <name type="common">Purple false brome</name>
    <name type="synonym">Trachynia distachya</name>
    <dbReference type="NCBI Taxonomy" id="15368"/>
    <lineage>
        <taxon>Eukaryota</taxon>
        <taxon>Viridiplantae</taxon>
        <taxon>Streptophyta</taxon>
        <taxon>Embryophyta</taxon>
        <taxon>Tracheophyta</taxon>
        <taxon>Spermatophyta</taxon>
        <taxon>Magnoliopsida</taxon>
        <taxon>Liliopsida</taxon>
        <taxon>Poales</taxon>
        <taxon>Poaceae</taxon>
        <taxon>BOP clade</taxon>
        <taxon>Pooideae</taxon>
        <taxon>Stipodae</taxon>
        <taxon>Brachypodieae</taxon>
        <taxon>Brachypodium</taxon>
    </lineage>
</organism>
<dbReference type="Proteomes" id="UP000008810">
    <property type="component" value="Chromosome 3"/>
</dbReference>
<reference evidence="1" key="2">
    <citation type="submission" date="2017-06" db="EMBL/GenBank/DDBJ databases">
        <title>WGS assembly of Brachypodium distachyon.</title>
        <authorList>
            <consortium name="The International Brachypodium Initiative"/>
            <person name="Lucas S."/>
            <person name="Harmon-Smith M."/>
            <person name="Lail K."/>
            <person name="Tice H."/>
            <person name="Grimwood J."/>
            <person name="Bruce D."/>
            <person name="Barry K."/>
            <person name="Shu S."/>
            <person name="Lindquist E."/>
            <person name="Wang M."/>
            <person name="Pitluck S."/>
            <person name="Vogel J.P."/>
            <person name="Garvin D.F."/>
            <person name="Mockler T.C."/>
            <person name="Schmutz J."/>
            <person name="Rokhsar D."/>
            <person name="Bevan M.W."/>
        </authorList>
    </citation>
    <scope>NUCLEOTIDE SEQUENCE</scope>
    <source>
        <strain evidence="1">Bd21</strain>
    </source>
</reference>
<dbReference type="AlphaFoldDB" id="A0A2K2CX49"/>
<accession>A0A2K2CX49</accession>
<keyword evidence="3" id="KW-1185">Reference proteome</keyword>
<dbReference type="PANTHER" id="PTHR36617">
    <property type="entry name" value="PROTEIN, PUTATIVE-RELATED"/>
    <property type="match status" value="1"/>
</dbReference>
<reference evidence="2" key="3">
    <citation type="submission" date="2018-08" db="UniProtKB">
        <authorList>
            <consortium name="EnsemblPlants"/>
        </authorList>
    </citation>
    <scope>IDENTIFICATION</scope>
    <source>
        <strain evidence="2">cv. Bd21</strain>
    </source>
</reference>
<dbReference type="EMBL" id="CM000882">
    <property type="protein sequence ID" value="PNT66612.1"/>
    <property type="molecule type" value="Genomic_DNA"/>
</dbReference>